<proteinExistence type="predicted"/>
<dbReference type="EMBL" id="MHQY01000007">
    <property type="protein sequence ID" value="OHA14428.1"/>
    <property type="molecule type" value="Genomic_DNA"/>
</dbReference>
<dbReference type="Proteomes" id="UP000177171">
    <property type="component" value="Unassembled WGS sequence"/>
</dbReference>
<dbReference type="AlphaFoldDB" id="A0A1G2LRZ9"/>
<evidence type="ECO:0000313" key="1">
    <source>
        <dbReference type="EMBL" id="OHA14428.1"/>
    </source>
</evidence>
<evidence type="ECO:0000313" key="2">
    <source>
        <dbReference type="Proteomes" id="UP000177171"/>
    </source>
</evidence>
<protein>
    <submittedName>
        <fullName evidence="1">Uncharacterized protein</fullName>
    </submittedName>
</protein>
<gene>
    <name evidence="1" type="ORF">A3G49_06285</name>
</gene>
<sequence>MYHIQNTVANKLLTIICSPCYRSYIMDKSSTITIIDEKNLRGVLAPPEIVSKETLENLVDFIELSNPEISKETEKRVKNSDRKKTWIPAEEVERRLKKRLNLSKQPYA</sequence>
<accession>A0A1G2LRZ9</accession>
<organism evidence="1 2">
    <name type="scientific">Candidatus Sungbacteria bacterium RIFCSPLOWO2_12_FULL_41_11</name>
    <dbReference type="NCBI Taxonomy" id="1802286"/>
    <lineage>
        <taxon>Bacteria</taxon>
        <taxon>Candidatus Sungiibacteriota</taxon>
    </lineage>
</organism>
<comment type="caution">
    <text evidence="1">The sequence shown here is derived from an EMBL/GenBank/DDBJ whole genome shotgun (WGS) entry which is preliminary data.</text>
</comment>
<name>A0A1G2LRZ9_9BACT</name>
<reference evidence="1 2" key="1">
    <citation type="journal article" date="2016" name="Nat. Commun.">
        <title>Thousands of microbial genomes shed light on interconnected biogeochemical processes in an aquifer system.</title>
        <authorList>
            <person name="Anantharaman K."/>
            <person name="Brown C.T."/>
            <person name="Hug L.A."/>
            <person name="Sharon I."/>
            <person name="Castelle C.J."/>
            <person name="Probst A.J."/>
            <person name="Thomas B.C."/>
            <person name="Singh A."/>
            <person name="Wilkins M.J."/>
            <person name="Karaoz U."/>
            <person name="Brodie E.L."/>
            <person name="Williams K.H."/>
            <person name="Hubbard S.S."/>
            <person name="Banfield J.F."/>
        </authorList>
    </citation>
    <scope>NUCLEOTIDE SEQUENCE [LARGE SCALE GENOMIC DNA]</scope>
</reference>